<feature type="region of interest" description="Disordered" evidence="1">
    <location>
        <begin position="1"/>
        <end position="34"/>
    </location>
</feature>
<keyword evidence="2" id="KW-0808">Transferase</keyword>
<dbReference type="PANTHER" id="PTHR33312">
    <property type="entry name" value="MEMBRANE-ASSOCIATED KINASE REGULATOR 4-RELATED"/>
    <property type="match status" value="1"/>
</dbReference>
<accession>A0A5A7RB54</accession>
<sequence>MKHPFLHKPKKKTNSSTAMTNLRPNKIISSAGNFSFPVQTRSAKTRRKIQEDDDEFEFRCLPSPGSPADHLFFNGRLLPHVFPVGPRHASFSRSASRASRDSLTSSRSNSTNSSCSSARTSTSESSSKRGISSNRLRAGRRMGPVYDGGSGRWRLIAAAPAAAALGRGGGSRRPLRPAAEAPAGGGKGSWFGGKVLKSFVSACKECHAIKTNSLHLKELGQSFGRSWR</sequence>
<keyword evidence="2" id="KW-0418">Kinase</keyword>
<dbReference type="GO" id="GO:0016301">
    <property type="term" value="F:kinase activity"/>
    <property type="evidence" value="ECO:0007669"/>
    <property type="project" value="UniProtKB-KW"/>
</dbReference>
<name>A0A5A7RB54_STRAF</name>
<comment type="caution">
    <text evidence="2">The sequence shown here is derived from an EMBL/GenBank/DDBJ whole genome shotgun (WGS) entry which is preliminary data.</text>
</comment>
<evidence type="ECO:0000313" key="3">
    <source>
        <dbReference type="Proteomes" id="UP000325081"/>
    </source>
</evidence>
<reference evidence="3" key="1">
    <citation type="journal article" date="2019" name="Curr. Biol.">
        <title>Genome Sequence of Striga asiatica Provides Insight into the Evolution of Plant Parasitism.</title>
        <authorList>
            <person name="Yoshida S."/>
            <person name="Kim S."/>
            <person name="Wafula E.K."/>
            <person name="Tanskanen J."/>
            <person name="Kim Y.M."/>
            <person name="Honaas L."/>
            <person name="Yang Z."/>
            <person name="Spallek T."/>
            <person name="Conn C.E."/>
            <person name="Ichihashi Y."/>
            <person name="Cheong K."/>
            <person name="Cui S."/>
            <person name="Der J.P."/>
            <person name="Gundlach H."/>
            <person name="Jiao Y."/>
            <person name="Hori C."/>
            <person name="Ishida J.K."/>
            <person name="Kasahara H."/>
            <person name="Kiba T."/>
            <person name="Kim M.S."/>
            <person name="Koo N."/>
            <person name="Laohavisit A."/>
            <person name="Lee Y.H."/>
            <person name="Lumba S."/>
            <person name="McCourt P."/>
            <person name="Mortimer J.C."/>
            <person name="Mutuku J.M."/>
            <person name="Nomura T."/>
            <person name="Sasaki-Sekimoto Y."/>
            <person name="Seto Y."/>
            <person name="Wang Y."/>
            <person name="Wakatake T."/>
            <person name="Sakakibara H."/>
            <person name="Demura T."/>
            <person name="Yamaguchi S."/>
            <person name="Yoneyama K."/>
            <person name="Manabe R.I."/>
            <person name="Nelson D.C."/>
            <person name="Schulman A.H."/>
            <person name="Timko M.P."/>
            <person name="dePamphilis C.W."/>
            <person name="Choi D."/>
            <person name="Shirasu K."/>
        </authorList>
    </citation>
    <scope>NUCLEOTIDE SEQUENCE [LARGE SCALE GENOMIC DNA]</scope>
    <source>
        <strain evidence="3">cv. UVA1</strain>
    </source>
</reference>
<feature type="compositionally biased region" description="Low complexity" evidence="1">
    <location>
        <begin position="88"/>
        <end position="135"/>
    </location>
</feature>
<evidence type="ECO:0000256" key="1">
    <source>
        <dbReference type="SAM" id="MobiDB-lite"/>
    </source>
</evidence>
<proteinExistence type="predicted"/>
<feature type="region of interest" description="Disordered" evidence="1">
    <location>
        <begin position="88"/>
        <end position="143"/>
    </location>
</feature>
<dbReference type="InterPro" id="IPR039620">
    <property type="entry name" value="BKI1/MAKR1/3/4"/>
</dbReference>
<dbReference type="PANTHER" id="PTHR33312:SF35">
    <property type="entry name" value="TPRXL"/>
    <property type="match status" value="1"/>
</dbReference>
<keyword evidence="3" id="KW-1185">Reference proteome</keyword>
<protein>
    <submittedName>
        <fullName evidence="2">Long-chain base (LCB) kinase 1</fullName>
    </submittedName>
</protein>
<dbReference type="GO" id="GO:0005886">
    <property type="term" value="C:plasma membrane"/>
    <property type="evidence" value="ECO:0007669"/>
    <property type="project" value="InterPro"/>
</dbReference>
<dbReference type="AlphaFoldDB" id="A0A5A7RB54"/>
<feature type="region of interest" description="Disordered" evidence="1">
    <location>
        <begin position="166"/>
        <end position="186"/>
    </location>
</feature>
<dbReference type="EMBL" id="BKCP01010848">
    <property type="protein sequence ID" value="GER53847.1"/>
    <property type="molecule type" value="Genomic_DNA"/>
</dbReference>
<gene>
    <name evidence="2" type="ORF">STAS_31397</name>
</gene>
<feature type="compositionally biased region" description="Polar residues" evidence="1">
    <location>
        <begin position="14"/>
        <end position="34"/>
    </location>
</feature>
<dbReference type="GO" id="GO:0019210">
    <property type="term" value="F:kinase inhibitor activity"/>
    <property type="evidence" value="ECO:0007669"/>
    <property type="project" value="InterPro"/>
</dbReference>
<organism evidence="2 3">
    <name type="scientific">Striga asiatica</name>
    <name type="common">Asiatic witchweed</name>
    <name type="synonym">Buchnera asiatica</name>
    <dbReference type="NCBI Taxonomy" id="4170"/>
    <lineage>
        <taxon>Eukaryota</taxon>
        <taxon>Viridiplantae</taxon>
        <taxon>Streptophyta</taxon>
        <taxon>Embryophyta</taxon>
        <taxon>Tracheophyta</taxon>
        <taxon>Spermatophyta</taxon>
        <taxon>Magnoliopsida</taxon>
        <taxon>eudicotyledons</taxon>
        <taxon>Gunneridae</taxon>
        <taxon>Pentapetalae</taxon>
        <taxon>asterids</taxon>
        <taxon>lamiids</taxon>
        <taxon>Lamiales</taxon>
        <taxon>Orobanchaceae</taxon>
        <taxon>Buchnereae</taxon>
        <taxon>Striga</taxon>
    </lineage>
</organism>
<dbReference type="OrthoDB" id="1917218at2759"/>
<dbReference type="Proteomes" id="UP000325081">
    <property type="component" value="Unassembled WGS sequence"/>
</dbReference>
<evidence type="ECO:0000313" key="2">
    <source>
        <dbReference type="EMBL" id="GER53847.1"/>
    </source>
</evidence>
<feature type="compositionally biased region" description="Basic residues" evidence="1">
    <location>
        <begin position="1"/>
        <end position="13"/>
    </location>
</feature>